<evidence type="ECO:0000313" key="1">
    <source>
        <dbReference type="EMBL" id="KTC71716.1"/>
    </source>
</evidence>
<evidence type="ECO:0008006" key="3">
    <source>
        <dbReference type="Google" id="ProtNLM"/>
    </source>
</evidence>
<keyword evidence="2" id="KW-1185">Reference proteome</keyword>
<reference evidence="1 2" key="1">
    <citation type="submission" date="2015-11" db="EMBL/GenBank/DDBJ databases">
        <title>Genomic analysis of 38 Legionella species identifies large and diverse effector repertoires.</title>
        <authorList>
            <person name="Burstein D."/>
            <person name="Amaro F."/>
            <person name="Zusman T."/>
            <person name="Lifshitz Z."/>
            <person name="Cohen O."/>
            <person name="Gilbert J.A."/>
            <person name="Pupko T."/>
            <person name="Shuman H.A."/>
            <person name="Segal G."/>
        </authorList>
    </citation>
    <scope>NUCLEOTIDE SEQUENCE [LARGE SCALE GENOMIC DNA]</scope>
    <source>
        <strain evidence="1 2">CDC#1407-AL-14</strain>
    </source>
</reference>
<evidence type="ECO:0000313" key="2">
    <source>
        <dbReference type="Proteomes" id="UP000054735"/>
    </source>
</evidence>
<protein>
    <recommendedName>
        <fullName evidence="3">Transposase</fullName>
    </recommendedName>
</protein>
<sequence length="74" mass="8596">MDRKVSIFLCFIFKRERRICLAADFAGTWHKDLANRLILACYLLSDLKAKLVSRKKRMSCVSPIGFFYELPAPL</sequence>
<dbReference type="Proteomes" id="UP000054735">
    <property type="component" value="Unassembled WGS sequence"/>
</dbReference>
<gene>
    <name evidence="1" type="ORF">Lbir_1571</name>
</gene>
<organism evidence="1 2">
    <name type="scientific">Legionella birminghamensis</name>
    <dbReference type="NCBI Taxonomy" id="28083"/>
    <lineage>
        <taxon>Bacteria</taxon>
        <taxon>Pseudomonadati</taxon>
        <taxon>Pseudomonadota</taxon>
        <taxon>Gammaproteobacteria</taxon>
        <taxon>Legionellales</taxon>
        <taxon>Legionellaceae</taxon>
        <taxon>Legionella</taxon>
    </lineage>
</organism>
<name>A0ABR5QIE0_9GAMM</name>
<proteinExistence type="predicted"/>
<dbReference type="EMBL" id="LNXT01000019">
    <property type="protein sequence ID" value="KTC71716.1"/>
    <property type="molecule type" value="Genomic_DNA"/>
</dbReference>
<accession>A0ABR5QIE0</accession>
<comment type="caution">
    <text evidence="1">The sequence shown here is derived from an EMBL/GenBank/DDBJ whole genome shotgun (WGS) entry which is preliminary data.</text>
</comment>